<evidence type="ECO:0000313" key="8">
    <source>
        <dbReference type="Proteomes" id="UP000240880"/>
    </source>
</evidence>
<evidence type="ECO:0000256" key="5">
    <source>
        <dbReference type="ARBA" id="ARBA00023136"/>
    </source>
</evidence>
<gene>
    <name evidence="7" type="ORF">B9Q01_05180</name>
</gene>
<dbReference type="EMBL" id="NEXC01000028">
    <property type="protein sequence ID" value="PSN83318.1"/>
    <property type="molecule type" value="Genomic_DNA"/>
</dbReference>
<evidence type="ECO:0000256" key="1">
    <source>
        <dbReference type="ARBA" id="ARBA00004651"/>
    </source>
</evidence>
<dbReference type="Gene3D" id="1.20.1740.10">
    <property type="entry name" value="Amino acid/polyamine transporter I"/>
    <property type="match status" value="1"/>
</dbReference>
<comment type="subcellular location">
    <subcellularLocation>
        <location evidence="1">Cell membrane</location>
        <topology evidence="1">Multi-pass membrane protein</topology>
    </subcellularLocation>
</comment>
<proteinExistence type="predicted"/>
<dbReference type="GO" id="GO:0005886">
    <property type="term" value="C:plasma membrane"/>
    <property type="evidence" value="ECO:0007669"/>
    <property type="project" value="UniProtKB-SubCell"/>
</dbReference>
<evidence type="ECO:0000313" key="7">
    <source>
        <dbReference type="EMBL" id="PSN83318.1"/>
    </source>
</evidence>
<dbReference type="Proteomes" id="UP000240880">
    <property type="component" value="Unassembled WGS sequence"/>
</dbReference>
<feature type="transmembrane region" description="Helical" evidence="6">
    <location>
        <begin position="200"/>
        <end position="221"/>
    </location>
</feature>
<organism evidence="7 8">
    <name type="scientific">Candidatus Marsarchaeota G1 archaeon OSP_D</name>
    <dbReference type="NCBI Taxonomy" id="1978155"/>
    <lineage>
        <taxon>Archaea</taxon>
        <taxon>Candidatus Marsarchaeota</taxon>
        <taxon>Candidatus Marsarchaeota group 1</taxon>
    </lineage>
</organism>
<feature type="transmembrane region" description="Helical" evidence="6">
    <location>
        <begin position="132"/>
        <end position="153"/>
    </location>
</feature>
<evidence type="ECO:0000256" key="2">
    <source>
        <dbReference type="ARBA" id="ARBA00022475"/>
    </source>
</evidence>
<keyword evidence="4 6" id="KW-1133">Transmembrane helix</keyword>
<keyword evidence="3 6" id="KW-0812">Transmembrane</keyword>
<accession>A0A2R6AAG5</accession>
<feature type="transmembrane region" description="Helical" evidence="6">
    <location>
        <begin position="173"/>
        <end position="193"/>
    </location>
</feature>
<feature type="transmembrane region" description="Helical" evidence="6">
    <location>
        <begin position="251"/>
        <end position="272"/>
    </location>
</feature>
<feature type="transmembrane region" description="Helical" evidence="6">
    <location>
        <begin position="491"/>
        <end position="508"/>
    </location>
</feature>
<dbReference type="PANTHER" id="PTHR42770:SF7">
    <property type="entry name" value="MEMBRANE PROTEIN"/>
    <property type="match status" value="1"/>
</dbReference>
<sequence>MTRKGFGDEPQKKEVGGSSAKSTTTVFVRETTGLVKTVSFLDAVMLNIANMSAGAALAVLGFTLVNIPEISGLNLVIASLIALALSVPQVIVYTILTQKIPKTGGDYVWISRALGGWIGAPLSFAGHTMETLAYLALIAISTVFAIGSVGVALGFQNMLGLALPGGIPGSQPLSQMLIAWTIYASLIALNIVRPKAGYKLVSAFTLFGILTTILGILVILYAGRPGIASYINSLGAGISYQQLASSYKGGFFSLYPTIFVLPFFAAFVYPWVNAAPAVASEIKGKSALKWNIAISSVIVALLLTSALGVMYYVGGMGFVNMAMSNPKLVFDYSFNFWTLAMGVAPNAFLSWLIGLGWIVWSLGILAYGIIVFARYAFAQAFDRYLPEKLAYISPKYGSPVTAHLVDLLVTIALVGLAVYFYGSLQALFGAVMISMAYFAFVGIAAAIHSKKQSGITKRALFFCGMAMAAIFSFIVYQIVSNPGVWGVNELSYSYVVFELVLGFLIYAYSKRINAKKGVNIDLAFKEIPPD</sequence>
<name>A0A2R6AAG5_9ARCH</name>
<dbReference type="InterPro" id="IPR050367">
    <property type="entry name" value="APC_superfamily"/>
</dbReference>
<feature type="transmembrane region" description="Helical" evidence="6">
    <location>
        <begin position="398"/>
        <end position="421"/>
    </location>
</feature>
<dbReference type="InterPro" id="IPR002293">
    <property type="entry name" value="AA/rel_permease1"/>
</dbReference>
<dbReference type="PANTHER" id="PTHR42770">
    <property type="entry name" value="AMINO ACID TRANSPORTER-RELATED"/>
    <property type="match status" value="1"/>
</dbReference>
<feature type="transmembrane region" description="Helical" evidence="6">
    <location>
        <begin position="72"/>
        <end position="95"/>
    </location>
</feature>
<evidence type="ECO:0000256" key="4">
    <source>
        <dbReference type="ARBA" id="ARBA00022989"/>
    </source>
</evidence>
<dbReference type="PIRSF" id="PIRSF006060">
    <property type="entry name" value="AA_transporter"/>
    <property type="match status" value="1"/>
</dbReference>
<reference evidence="7 8" key="1">
    <citation type="submission" date="2017-04" db="EMBL/GenBank/DDBJ databases">
        <title>Novel microbial lineages endemic to geothermal iron-oxide mats fill important gaps in the evolutionary history of Archaea.</title>
        <authorList>
            <person name="Jay Z.J."/>
            <person name="Beam J.P."/>
            <person name="Dlakic M."/>
            <person name="Rusch D.B."/>
            <person name="Kozubal M.A."/>
            <person name="Inskeep W.P."/>
        </authorList>
    </citation>
    <scope>NUCLEOTIDE SEQUENCE [LARGE SCALE GENOMIC DNA]</scope>
    <source>
        <strain evidence="7">OSP_D</strain>
    </source>
</reference>
<feature type="transmembrane region" description="Helical" evidence="6">
    <location>
        <begin position="107"/>
        <end position="125"/>
    </location>
</feature>
<keyword evidence="2" id="KW-1003">Cell membrane</keyword>
<feature type="transmembrane region" description="Helical" evidence="6">
    <location>
        <begin position="44"/>
        <end position="65"/>
    </location>
</feature>
<evidence type="ECO:0000256" key="3">
    <source>
        <dbReference type="ARBA" id="ARBA00022692"/>
    </source>
</evidence>
<feature type="transmembrane region" description="Helical" evidence="6">
    <location>
        <begin position="427"/>
        <end position="447"/>
    </location>
</feature>
<dbReference type="Pfam" id="PF13520">
    <property type="entry name" value="AA_permease_2"/>
    <property type="match status" value="1"/>
</dbReference>
<dbReference type="AlphaFoldDB" id="A0A2R6AAG5"/>
<protein>
    <recommendedName>
        <fullName evidence="9">Amino acid transporter</fullName>
    </recommendedName>
</protein>
<dbReference type="GO" id="GO:0022857">
    <property type="term" value="F:transmembrane transporter activity"/>
    <property type="evidence" value="ECO:0007669"/>
    <property type="project" value="InterPro"/>
</dbReference>
<feature type="transmembrane region" description="Helical" evidence="6">
    <location>
        <begin position="292"/>
        <end position="313"/>
    </location>
</feature>
<feature type="transmembrane region" description="Helical" evidence="6">
    <location>
        <begin position="359"/>
        <end position="377"/>
    </location>
</feature>
<keyword evidence="5 6" id="KW-0472">Membrane</keyword>
<feature type="transmembrane region" description="Helical" evidence="6">
    <location>
        <begin position="459"/>
        <end position="479"/>
    </location>
</feature>
<comment type="caution">
    <text evidence="7">The sequence shown here is derived from an EMBL/GenBank/DDBJ whole genome shotgun (WGS) entry which is preliminary data.</text>
</comment>
<evidence type="ECO:0000256" key="6">
    <source>
        <dbReference type="SAM" id="Phobius"/>
    </source>
</evidence>
<evidence type="ECO:0008006" key="9">
    <source>
        <dbReference type="Google" id="ProtNLM"/>
    </source>
</evidence>